<dbReference type="PANTHER" id="PTHR44329">
    <property type="entry name" value="SERINE/THREONINE-PROTEIN KINASE TNNI3K-RELATED"/>
    <property type="match status" value="1"/>
</dbReference>
<dbReference type="SMART" id="SM00220">
    <property type="entry name" value="S_TKc"/>
    <property type="match status" value="1"/>
</dbReference>
<dbReference type="EMBL" id="HACG01040529">
    <property type="protein sequence ID" value="CEK87394.1"/>
    <property type="molecule type" value="Transcribed_RNA"/>
</dbReference>
<feature type="domain" description="Protein kinase" evidence="1">
    <location>
        <begin position="1"/>
        <end position="169"/>
    </location>
</feature>
<dbReference type="PROSITE" id="PS50011">
    <property type="entry name" value="PROTEIN_KINASE_DOM"/>
    <property type="match status" value="1"/>
</dbReference>
<dbReference type="GO" id="GO:0004674">
    <property type="term" value="F:protein serine/threonine kinase activity"/>
    <property type="evidence" value="ECO:0007669"/>
    <property type="project" value="TreeGrafter"/>
</dbReference>
<dbReference type="AlphaFoldDB" id="A0A0B7B528"/>
<accession>A0A0B7B528</accession>
<evidence type="ECO:0000313" key="2">
    <source>
        <dbReference type="EMBL" id="CEK87394.1"/>
    </source>
</evidence>
<evidence type="ECO:0000313" key="3">
    <source>
        <dbReference type="EMBL" id="CEK87396.1"/>
    </source>
</evidence>
<organism evidence="3">
    <name type="scientific">Arion vulgaris</name>
    <dbReference type="NCBI Taxonomy" id="1028688"/>
    <lineage>
        <taxon>Eukaryota</taxon>
        <taxon>Metazoa</taxon>
        <taxon>Spiralia</taxon>
        <taxon>Lophotrochozoa</taxon>
        <taxon>Mollusca</taxon>
        <taxon>Gastropoda</taxon>
        <taxon>Heterobranchia</taxon>
        <taxon>Euthyneura</taxon>
        <taxon>Panpulmonata</taxon>
        <taxon>Eupulmonata</taxon>
        <taxon>Stylommatophora</taxon>
        <taxon>Helicina</taxon>
        <taxon>Arionoidea</taxon>
        <taxon>Arionidae</taxon>
        <taxon>Arion</taxon>
    </lineage>
</organism>
<name>A0A0B7B528_9EUPU</name>
<dbReference type="InterPro" id="IPR011009">
    <property type="entry name" value="Kinase-like_dom_sf"/>
</dbReference>
<dbReference type="EMBL" id="HACG01040531">
    <property type="protein sequence ID" value="CEK87396.1"/>
    <property type="molecule type" value="Transcribed_RNA"/>
</dbReference>
<dbReference type="InterPro" id="IPR008271">
    <property type="entry name" value="Ser/Thr_kinase_AS"/>
</dbReference>
<sequence length="170" mass="19311">MEAIKIMANYTIQVCNGLAYLHHKSVVHRDLKPENVLLNAKGEVKIADFGLAKKVKDIITCGIGTPVYMAPEILLLNDKYDTKADIYSLAMIMWELWYGKDLAKYASLEIQGGLKVSIDAGWRPSLTMVHSPPQFWADLMKKSWDQNPKQRPTTIQIGKQLVQYYQELLA</sequence>
<dbReference type="InterPro" id="IPR000719">
    <property type="entry name" value="Prot_kinase_dom"/>
</dbReference>
<protein>
    <recommendedName>
        <fullName evidence="1">Protein kinase domain-containing protein</fullName>
    </recommendedName>
</protein>
<dbReference type="InterPro" id="IPR051681">
    <property type="entry name" value="Ser/Thr_Kinases-Pseudokinases"/>
</dbReference>
<reference evidence="3" key="1">
    <citation type="submission" date="2014-12" db="EMBL/GenBank/DDBJ databases">
        <title>Insight into the proteome of Arion vulgaris.</title>
        <authorList>
            <person name="Aradska J."/>
            <person name="Bulat T."/>
            <person name="Smidak R."/>
            <person name="Sarate P."/>
            <person name="Gangsoo J."/>
            <person name="Sialana F."/>
            <person name="Bilban M."/>
            <person name="Lubec G."/>
        </authorList>
    </citation>
    <scope>NUCLEOTIDE SEQUENCE</scope>
    <source>
        <tissue evidence="3">Skin</tissue>
    </source>
</reference>
<proteinExistence type="predicted"/>
<dbReference type="GO" id="GO:0005524">
    <property type="term" value="F:ATP binding"/>
    <property type="evidence" value="ECO:0007669"/>
    <property type="project" value="InterPro"/>
</dbReference>
<dbReference type="Pfam" id="PF00069">
    <property type="entry name" value="Pkinase"/>
    <property type="match status" value="1"/>
</dbReference>
<gene>
    <name evidence="3" type="primary">ORF159000</name>
    <name evidence="2" type="synonym">ORF158984</name>
</gene>
<evidence type="ECO:0000259" key="1">
    <source>
        <dbReference type="PROSITE" id="PS50011"/>
    </source>
</evidence>
<dbReference type="PROSITE" id="PS00108">
    <property type="entry name" value="PROTEIN_KINASE_ST"/>
    <property type="match status" value="1"/>
</dbReference>
<dbReference type="SUPFAM" id="SSF56112">
    <property type="entry name" value="Protein kinase-like (PK-like)"/>
    <property type="match status" value="1"/>
</dbReference>
<dbReference type="Gene3D" id="1.10.510.10">
    <property type="entry name" value="Transferase(Phosphotransferase) domain 1"/>
    <property type="match status" value="1"/>
</dbReference>